<feature type="region of interest" description="Disordered" evidence="1">
    <location>
        <begin position="1"/>
        <end position="36"/>
    </location>
</feature>
<dbReference type="EMBL" id="CP023994">
    <property type="protein sequence ID" value="AWR20696.1"/>
    <property type="molecule type" value="Genomic_DNA"/>
</dbReference>
<name>A0A2Z3RXL1_9MICO</name>
<keyword evidence="3" id="KW-1185">Reference proteome</keyword>
<protein>
    <submittedName>
        <fullName evidence="2">Uncharacterized protein</fullName>
    </submittedName>
</protein>
<evidence type="ECO:0000313" key="3">
    <source>
        <dbReference type="Proteomes" id="UP000246894"/>
    </source>
</evidence>
<accession>A0A2Z3RXL1</accession>
<dbReference type="RefSeq" id="WP_162532614.1">
    <property type="nucleotide sequence ID" value="NZ_CP023994.1"/>
</dbReference>
<reference evidence="2 3" key="1">
    <citation type="submission" date="2017-10" db="EMBL/GenBank/DDBJ databases">
        <title>Genome of an Actinobacterium that displays light-enhanced growth.</title>
        <authorList>
            <person name="Maresca J.A."/>
            <person name="Hempel P."/>
            <person name="Shevchenko O."/>
            <person name="Miller K.J."/>
            <person name="Hahn M.W."/>
        </authorList>
    </citation>
    <scope>NUCLEOTIDE SEQUENCE [LARGE SCALE GENOMIC DNA]</scope>
    <source>
        <strain evidence="2 3">MWH-Mo1</strain>
    </source>
</reference>
<evidence type="ECO:0000256" key="1">
    <source>
        <dbReference type="SAM" id="MobiDB-lite"/>
    </source>
</evidence>
<evidence type="ECO:0000313" key="2">
    <source>
        <dbReference type="EMBL" id="AWR20696.1"/>
    </source>
</evidence>
<dbReference type="Proteomes" id="UP000246894">
    <property type="component" value="Chromosome"/>
</dbReference>
<sequence length="54" mass="5676">MESVSPEPQEPTTSEIELDDDALELAAGGSSGSGMMNSTEIVYASTFIPFDSSF</sequence>
<gene>
    <name evidence="2" type="ORF">AURMO_00071</name>
</gene>
<dbReference type="AlphaFoldDB" id="A0A2Z3RXL1"/>
<organism evidence="2 3">
    <name type="scientific">Aurantimicrobium photophilum</name>
    <dbReference type="NCBI Taxonomy" id="1987356"/>
    <lineage>
        <taxon>Bacteria</taxon>
        <taxon>Bacillati</taxon>
        <taxon>Actinomycetota</taxon>
        <taxon>Actinomycetes</taxon>
        <taxon>Micrococcales</taxon>
        <taxon>Microbacteriaceae</taxon>
        <taxon>Aurantimicrobium</taxon>
    </lineage>
</organism>
<dbReference type="KEGG" id="aum:AURMO_00071"/>
<proteinExistence type="predicted"/>